<dbReference type="SUPFAM" id="SSF49879">
    <property type="entry name" value="SMAD/FHA domain"/>
    <property type="match status" value="1"/>
</dbReference>
<dbReference type="Proteomes" id="UP000284656">
    <property type="component" value="Unassembled WGS sequence"/>
</dbReference>
<accession>A0A423ESG3</accession>
<organism evidence="2 3">
    <name type="scientific">Pseudomonas poae</name>
    <dbReference type="NCBI Taxonomy" id="200451"/>
    <lineage>
        <taxon>Bacteria</taxon>
        <taxon>Pseudomonadati</taxon>
        <taxon>Pseudomonadota</taxon>
        <taxon>Gammaproteobacteria</taxon>
        <taxon>Pseudomonadales</taxon>
        <taxon>Pseudomonadaceae</taxon>
        <taxon>Pseudomonas</taxon>
    </lineage>
</organism>
<gene>
    <name evidence="2" type="ORF">BK648_26370</name>
</gene>
<dbReference type="PROSITE" id="PS50006">
    <property type="entry name" value="FHA_DOMAIN"/>
    <property type="match status" value="1"/>
</dbReference>
<dbReference type="InterPro" id="IPR008984">
    <property type="entry name" value="SMAD_FHA_dom_sf"/>
</dbReference>
<dbReference type="CDD" id="cd00060">
    <property type="entry name" value="FHA"/>
    <property type="match status" value="1"/>
</dbReference>
<dbReference type="Pfam" id="PF20232">
    <property type="entry name" value="T6SS_FHA_C"/>
    <property type="match status" value="1"/>
</dbReference>
<comment type="caution">
    <text evidence="2">The sequence shown here is derived from an EMBL/GenBank/DDBJ whole genome shotgun (WGS) entry which is preliminary data.</text>
</comment>
<proteinExistence type="predicted"/>
<dbReference type="InterPro" id="IPR017735">
    <property type="entry name" value="T6SS_FHA"/>
</dbReference>
<evidence type="ECO:0000313" key="2">
    <source>
        <dbReference type="EMBL" id="ROM34251.1"/>
    </source>
</evidence>
<dbReference type="NCBIfam" id="TIGR03354">
    <property type="entry name" value="VI_FHA"/>
    <property type="match status" value="1"/>
</dbReference>
<dbReference type="AlphaFoldDB" id="A0A423ESG3"/>
<reference evidence="2 3" key="1">
    <citation type="submission" date="2016-10" db="EMBL/GenBank/DDBJ databases">
        <title>Comparative genome analysis of multiple Pseudomonas spp. focuses on biocontrol and plant growth promoting traits.</title>
        <authorList>
            <person name="Tao X.-Y."/>
            <person name="Taylor C.G."/>
        </authorList>
    </citation>
    <scope>NUCLEOTIDE SEQUENCE [LARGE SCALE GENOMIC DNA]</scope>
    <source>
        <strain evidence="2 3">29G9</strain>
    </source>
</reference>
<dbReference type="InterPro" id="IPR046883">
    <property type="entry name" value="T6SS_FHA_C"/>
</dbReference>
<protein>
    <submittedName>
        <fullName evidence="2">Type VI secretion protein</fullName>
    </submittedName>
</protein>
<name>A0A423ESG3_9PSED</name>
<dbReference type="InterPro" id="IPR000253">
    <property type="entry name" value="FHA_dom"/>
</dbReference>
<sequence>MQLVLEVSGGEGSAPVPLARKVFDRAGGVIGRGSGCDWVIPDPSRLLSSHHGLIGYREGRYFLTDISRNGIGVVGSPERLRKGQARPIDNGDVFQLGALMMRAGLMESQRCPDGAPVTAGVPIPDDAFLALDPLHTLDLEHQRHVSPNELQALGEPTGESGAWQERHAADREFLVTPRRAEPVVEAPPDAPVASTSPIDEAFWTQFAAALGMNLDNLDGAAREALAIKVANLFRVGIEGLQNNLRTRSALKNELIPALTDTLAERQNPLVVCADPPAVFNALLGAGARDQSTAEQAIVQAHRDWQIHQVALLAAFRSALRHAHAAFAPDRLLLCFESQGKPSRFFSDGGYWRAYQRHYQRLAEDGQFTEHLLGRDFTRAYEEQVRLASALHLDYPG</sequence>
<feature type="domain" description="FHA" evidence="1">
    <location>
        <begin position="28"/>
        <end position="70"/>
    </location>
</feature>
<dbReference type="Pfam" id="PF00498">
    <property type="entry name" value="FHA"/>
    <property type="match status" value="1"/>
</dbReference>
<evidence type="ECO:0000259" key="1">
    <source>
        <dbReference type="PROSITE" id="PS50006"/>
    </source>
</evidence>
<dbReference type="Gene3D" id="2.60.200.20">
    <property type="match status" value="1"/>
</dbReference>
<evidence type="ECO:0000313" key="3">
    <source>
        <dbReference type="Proteomes" id="UP000284656"/>
    </source>
</evidence>
<dbReference type="EMBL" id="MOAY01000081">
    <property type="protein sequence ID" value="ROM34251.1"/>
    <property type="molecule type" value="Genomic_DNA"/>
</dbReference>
<dbReference type="RefSeq" id="WP_123718631.1">
    <property type="nucleotide sequence ID" value="NZ_MOAY01000081.1"/>
</dbReference>